<accession>A0A2Z6LX77</accession>
<proteinExistence type="predicted"/>
<gene>
    <name evidence="1" type="ORF">TSUD_110930</name>
</gene>
<dbReference type="PANTHER" id="PTHR31366">
    <property type="entry name" value="UPF0739 PROTEIN C1ORF74"/>
    <property type="match status" value="1"/>
</dbReference>
<evidence type="ECO:0000313" key="2">
    <source>
        <dbReference type="Proteomes" id="UP000242715"/>
    </source>
</evidence>
<dbReference type="PANTHER" id="PTHR31366:SF2">
    <property type="entry name" value="UPF0739 PROTEIN C1ORF74"/>
    <property type="match status" value="1"/>
</dbReference>
<organism evidence="1 2">
    <name type="scientific">Trifolium subterraneum</name>
    <name type="common">Subterranean clover</name>
    <dbReference type="NCBI Taxonomy" id="3900"/>
    <lineage>
        <taxon>Eukaryota</taxon>
        <taxon>Viridiplantae</taxon>
        <taxon>Streptophyta</taxon>
        <taxon>Embryophyta</taxon>
        <taxon>Tracheophyta</taxon>
        <taxon>Spermatophyta</taxon>
        <taxon>Magnoliopsida</taxon>
        <taxon>eudicotyledons</taxon>
        <taxon>Gunneridae</taxon>
        <taxon>Pentapetalae</taxon>
        <taxon>rosids</taxon>
        <taxon>fabids</taxon>
        <taxon>Fabales</taxon>
        <taxon>Fabaceae</taxon>
        <taxon>Papilionoideae</taxon>
        <taxon>50 kb inversion clade</taxon>
        <taxon>NPAAA clade</taxon>
        <taxon>Hologalegina</taxon>
        <taxon>IRL clade</taxon>
        <taxon>Trifolieae</taxon>
        <taxon>Trifolium</taxon>
    </lineage>
</organism>
<dbReference type="EMBL" id="DF973240">
    <property type="protein sequence ID" value="GAU21953.1"/>
    <property type="molecule type" value="Genomic_DNA"/>
</dbReference>
<name>A0A2Z6LX77_TRISU</name>
<dbReference type="Proteomes" id="UP000242715">
    <property type="component" value="Unassembled WGS sequence"/>
</dbReference>
<dbReference type="Pfam" id="PF14953">
    <property type="entry name" value="DUF4504"/>
    <property type="match status" value="1"/>
</dbReference>
<dbReference type="AlphaFoldDB" id="A0A2Z6LX77"/>
<dbReference type="OrthoDB" id="2395010at2759"/>
<protein>
    <submittedName>
        <fullName evidence="1">Uncharacterized protein</fullName>
    </submittedName>
</protein>
<dbReference type="InterPro" id="IPR027850">
    <property type="entry name" value="DUF4504"/>
</dbReference>
<evidence type="ECO:0000313" key="1">
    <source>
        <dbReference type="EMBL" id="GAU21953.1"/>
    </source>
</evidence>
<reference evidence="2" key="1">
    <citation type="journal article" date="2017" name="Front. Plant Sci.">
        <title>Climate Clever Clovers: New Paradigm to Reduce the Environmental Footprint of Ruminants by Breeding Low Methanogenic Forages Utilizing Haplotype Variation.</title>
        <authorList>
            <person name="Kaur P."/>
            <person name="Appels R."/>
            <person name="Bayer P.E."/>
            <person name="Keeble-Gagnere G."/>
            <person name="Wang J."/>
            <person name="Hirakawa H."/>
            <person name="Shirasawa K."/>
            <person name="Vercoe P."/>
            <person name="Stefanova K."/>
            <person name="Durmic Z."/>
            <person name="Nichols P."/>
            <person name="Revell C."/>
            <person name="Isobe S.N."/>
            <person name="Edwards D."/>
            <person name="Erskine W."/>
        </authorList>
    </citation>
    <scope>NUCLEOTIDE SEQUENCE [LARGE SCALE GENOMIC DNA]</scope>
    <source>
        <strain evidence="2">cv. Daliak</strain>
    </source>
</reference>
<sequence>MRPVVMIDYGGILPQLQDQLSSLLQHLITEIEKSELAMQFVSIQKIFSTVFSSNGEAKLVDDADSSAPCFHSSSTECIDLSYCMENTDILVPTLNG</sequence>
<keyword evidence="2" id="KW-1185">Reference proteome</keyword>